<dbReference type="InterPro" id="IPR001754">
    <property type="entry name" value="OMPdeCOase_dom"/>
</dbReference>
<dbReference type="GO" id="GO:0019854">
    <property type="term" value="P:L-ascorbic acid catabolic process"/>
    <property type="evidence" value="ECO:0007669"/>
    <property type="project" value="TreeGrafter"/>
</dbReference>
<dbReference type="EMBL" id="QGTW01000015">
    <property type="protein sequence ID" value="PWW20535.1"/>
    <property type="molecule type" value="Genomic_DNA"/>
</dbReference>
<dbReference type="AlphaFoldDB" id="A0A2V2ZKS6"/>
<dbReference type="Proteomes" id="UP000247150">
    <property type="component" value="Unassembled WGS sequence"/>
</dbReference>
<comment type="caution">
    <text evidence="3">The sequence shown here is derived from an EMBL/GenBank/DDBJ whole genome shotgun (WGS) entry which is preliminary data.</text>
</comment>
<name>A0A2V2ZKS6_9BACI</name>
<feature type="domain" description="Orotidine 5'-phosphate decarboxylase" evidence="2">
    <location>
        <begin position="1"/>
        <end position="105"/>
    </location>
</feature>
<dbReference type="InterPro" id="IPR011060">
    <property type="entry name" value="RibuloseP-bd_barrel"/>
</dbReference>
<reference evidence="3 4" key="1">
    <citation type="submission" date="2018-05" db="EMBL/GenBank/DDBJ databases">
        <title>Freshwater and sediment microbial communities from various areas in North America, analyzing microbe dynamics in response to fracking.</title>
        <authorList>
            <person name="Lamendella R."/>
        </authorList>
    </citation>
    <scope>NUCLEOTIDE SEQUENCE [LARGE SCALE GENOMIC DNA]</scope>
    <source>
        <strain evidence="3 4">15_TX</strain>
    </source>
</reference>
<dbReference type="GO" id="GO:0006207">
    <property type="term" value="P:'de novo' pyrimidine nucleobase biosynthetic process"/>
    <property type="evidence" value="ECO:0007669"/>
    <property type="project" value="InterPro"/>
</dbReference>
<dbReference type="PANTHER" id="PTHR35039:SF3">
    <property type="entry name" value="3-KETO-L-GULONATE-6-PHOSPHATE DECARBOXYLASE SGBH-RELATED"/>
    <property type="match status" value="1"/>
</dbReference>
<organism evidence="3 4">
    <name type="scientific">Cytobacillus oceanisediminis</name>
    <dbReference type="NCBI Taxonomy" id="665099"/>
    <lineage>
        <taxon>Bacteria</taxon>
        <taxon>Bacillati</taxon>
        <taxon>Bacillota</taxon>
        <taxon>Bacilli</taxon>
        <taxon>Bacillales</taxon>
        <taxon>Bacillaceae</taxon>
        <taxon>Cytobacillus</taxon>
    </lineage>
</organism>
<dbReference type="InterPro" id="IPR013785">
    <property type="entry name" value="Aldolase_TIM"/>
</dbReference>
<dbReference type="GO" id="GO:0004590">
    <property type="term" value="F:orotidine-5'-phosphate decarboxylase activity"/>
    <property type="evidence" value="ECO:0007669"/>
    <property type="project" value="InterPro"/>
</dbReference>
<dbReference type="SUPFAM" id="SSF51366">
    <property type="entry name" value="Ribulose-phoshate binding barrel"/>
    <property type="match status" value="1"/>
</dbReference>
<evidence type="ECO:0000256" key="1">
    <source>
        <dbReference type="ARBA" id="ARBA00023239"/>
    </source>
</evidence>
<dbReference type="GO" id="GO:0033982">
    <property type="term" value="F:3-dehydro-L-gulonate-6-phosphate decarboxylase activity"/>
    <property type="evidence" value="ECO:0007669"/>
    <property type="project" value="TreeGrafter"/>
</dbReference>
<gene>
    <name evidence="3" type="ORF">DFO73_115114</name>
</gene>
<dbReference type="Gene3D" id="3.20.20.70">
    <property type="entry name" value="Aldolase class I"/>
    <property type="match status" value="1"/>
</dbReference>
<proteinExistence type="predicted"/>
<protein>
    <submittedName>
        <fullName evidence="3">Orotidine 5'-phosphate decarboxylase/HUMPS family protein</fullName>
    </submittedName>
</protein>
<evidence type="ECO:0000313" key="3">
    <source>
        <dbReference type="EMBL" id="PWW20535.1"/>
    </source>
</evidence>
<dbReference type="PANTHER" id="PTHR35039">
    <property type="entry name" value="3-KETO-L-GULONATE-6-PHOSPHATE DECARBOXYLASE SGBH-RELATED"/>
    <property type="match status" value="1"/>
</dbReference>
<keyword evidence="1" id="KW-0456">Lyase</keyword>
<dbReference type="RefSeq" id="WP_258309709.1">
    <property type="nucleotide sequence ID" value="NZ_QGTW01000015.1"/>
</dbReference>
<evidence type="ECO:0000259" key="2">
    <source>
        <dbReference type="Pfam" id="PF00215"/>
    </source>
</evidence>
<evidence type="ECO:0000313" key="4">
    <source>
        <dbReference type="Proteomes" id="UP000247150"/>
    </source>
</evidence>
<sequence length="109" mass="12256">MKIQLALDRLTEEECFQLVDETYENIDWIEVGTGVIKEYGMNIVRKMKIAYPVKTIVADMKTCDAGKHEAEQALNAGADIITVMAFSDNSTIIEALKATKNHHKKVKID</sequence>
<dbReference type="Pfam" id="PF00215">
    <property type="entry name" value="OMPdecase"/>
    <property type="match status" value="1"/>
</dbReference>
<accession>A0A2V2ZKS6</accession>